<keyword evidence="5" id="KW-0521">NADP</keyword>
<evidence type="ECO:0000313" key="10">
    <source>
        <dbReference type="Proteomes" id="UP001500984"/>
    </source>
</evidence>
<evidence type="ECO:0000313" key="9">
    <source>
        <dbReference type="EMBL" id="GAA2087054.1"/>
    </source>
</evidence>
<dbReference type="InterPro" id="IPR050775">
    <property type="entry name" value="FAD-binding_Monooxygenases"/>
</dbReference>
<dbReference type="Pfam" id="PF07992">
    <property type="entry name" value="Pyr_redox_2"/>
    <property type="match status" value="1"/>
</dbReference>
<protein>
    <submittedName>
        <fullName evidence="9">NAD(P)/FAD-dependent oxidoreductase</fullName>
    </submittedName>
</protein>
<sequence length="566" mass="62424">MSTDCSTDYDVVIVGAGFAGMYQLHRLREAGFRVRVFDAATEVGGTWYWNRYPGARVDIESTHYSYSFDEELQQEWDWSERYAAQPEILAYARHVADRFDLRRDIAFSTRVEGLDWDETTQTWTVRTSPATAQGVQGAPGAPAEEIPHGGGQTWTARFVVLATGCLSVPQRPQFPGMEDFAGELCYTSDWPHDGVDLTGRRVAVIGTGSSGIQTITAIAEQTAALEVFQRTPNFAIPAHNRTLTDEERAAVKRDYAQIRAADRASGLGFATYDGTTPLTDHSAEEVERELDARWARGGLGYSRAFTDVMTNAESNEVLAEYAREQIRARVDDPELAELLSPRSYPLASKRMCVDTGYFEVYNLPHVHLHDASTHPVERFTETGLRAGGEDFEVDVIVLATGFDAMTGAITQIDITAGGLSLAQKWEHGPRTYLGLMTAGFPNLLTVTGPQSPSVLTNMLVSIEFHVDWITRLLTTMRERGLTRVEARPEAEDDWVQVNNDIAGASLMPQGASWYMGANIPGKERVFMPFAGGSHTYIGLVEGFTAANHHGFRFADCSGEQVPVRAA</sequence>
<evidence type="ECO:0000256" key="1">
    <source>
        <dbReference type="ARBA" id="ARBA00001974"/>
    </source>
</evidence>
<keyword evidence="7" id="KW-0503">Monooxygenase</keyword>
<reference evidence="9 10" key="1">
    <citation type="journal article" date="2019" name="Int. J. Syst. Evol. Microbiol.">
        <title>The Global Catalogue of Microorganisms (GCM) 10K type strain sequencing project: providing services to taxonomists for standard genome sequencing and annotation.</title>
        <authorList>
            <consortium name="The Broad Institute Genomics Platform"/>
            <consortium name="The Broad Institute Genome Sequencing Center for Infectious Disease"/>
            <person name="Wu L."/>
            <person name="Ma J."/>
        </authorList>
    </citation>
    <scope>NUCLEOTIDE SEQUENCE [LARGE SCALE GENOMIC DNA]</scope>
    <source>
        <strain evidence="9 10">JCM 15900</strain>
    </source>
</reference>
<evidence type="ECO:0000259" key="8">
    <source>
        <dbReference type="Pfam" id="PF07992"/>
    </source>
</evidence>
<dbReference type="InterPro" id="IPR036188">
    <property type="entry name" value="FAD/NAD-bd_sf"/>
</dbReference>
<dbReference type="SUPFAM" id="SSF51905">
    <property type="entry name" value="FAD/NAD(P)-binding domain"/>
    <property type="match status" value="2"/>
</dbReference>
<evidence type="ECO:0000256" key="3">
    <source>
        <dbReference type="ARBA" id="ARBA00022630"/>
    </source>
</evidence>
<accession>A0ABN2W9A2</accession>
<dbReference type="PANTHER" id="PTHR43098">
    <property type="entry name" value="L-ORNITHINE N(5)-MONOOXYGENASE-RELATED"/>
    <property type="match status" value="1"/>
</dbReference>
<keyword evidence="6" id="KW-0560">Oxidoreductase</keyword>
<dbReference type="InterPro" id="IPR023753">
    <property type="entry name" value="FAD/NAD-binding_dom"/>
</dbReference>
<comment type="similarity">
    <text evidence="2">Belongs to the FAD-binding monooxygenase family.</text>
</comment>
<dbReference type="PANTHER" id="PTHR43098:SF3">
    <property type="entry name" value="L-ORNITHINE N(5)-MONOOXYGENASE-RELATED"/>
    <property type="match status" value="1"/>
</dbReference>
<dbReference type="Gene3D" id="3.50.50.60">
    <property type="entry name" value="FAD/NAD(P)-binding domain"/>
    <property type="match status" value="3"/>
</dbReference>
<evidence type="ECO:0000256" key="6">
    <source>
        <dbReference type="ARBA" id="ARBA00023002"/>
    </source>
</evidence>
<keyword evidence="3" id="KW-0285">Flavoprotein</keyword>
<name>A0ABN2W9A2_9MICO</name>
<proteinExistence type="inferred from homology"/>
<gene>
    <name evidence="9" type="ORF">GCM10009823_01220</name>
</gene>
<evidence type="ECO:0000256" key="7">
    <source>
        <dbReference type="ARBA" id="ARBA00023033"/>
    </source>
</evidence>
<evidence type="ECO:0000256" key="4">
    <source>
        <dbReference type="ARBA" id="ARBA00022827"/>
    </source>
</evidence>
<evidence type="ECO:0000256" key="2">
    <source>
        <dbReference type="ARBA" id="ARBA00010139"/>
    </source>
</evidence>
<keyword evidence="4" id="KW-0274">FAD</keyword>
<dbReference type="RefSeq" id="WP_344334382.1">
    <property type="nucleotide sequence ID" value="NZ_BAAAPZ010000001.1"/>
</dbReference>
<dbReference type="EMBL" id="BAAAPZ010000001">
    <property type="protein sequence ID" value="GAA2087054.1"/>
    <property type="molecule type" value="Genomic_DNA"/>
</dbReference>
<dbReference type="Proteomes" id="UP001500984">
    <property type="component" value="Unassembled WGS sequence"/>
</dbReference>
<comment type="cofactor">
    <cofactor evidence="1">
        <name>FAD</name>
        <dbReference type="ChEBI" id="CHEBI:57692"/>
    </cofactor>
</comment>
<dbReference type="PRINTS" id="PR00411">
    <property type="entry name" value="PNDRDTASEI"/>
</dbReference>
<comment type="caution">
    <text evidence="9">The sequence shown here is derived from an EMBL/GenBank/DDBJ whole genome shotgun (WGS) entry which is preliminary data.</text>
</comment>
<evidence type="ECO:0000256" key="5">
    <source>
        <dbReference type="ARBA" id="ARBA00022857"/>
    </source>
</evidence>
<feature type="domain" description="FAD/NAD(P)-binding" evidence="8">
    <location>
        <begin position="9"/>
        <end position="253"/>
    </location>
</feature>
<keyword evidence="10" id="KW-1185">Reference proteome</keyword>
<organism evidence="9 10">
    <name type="scientific">Brevibacterium salitolerans</name>
    <dbReference type="NCBI Taxonomy" id="1403566"/>
    <lineage>
        <taxon>Bacteria</taxon>
        <taxon>Bacillati</taxon>
        <taxon>Actinomycetota</taxon>
        <taxon>Actinomycetes</taxon>
        <taxon>Micrococcales</taxon>
        <taxon>Brevibacteriaceae</taxon>
        <taxon>Brevibacterium</taxon>
    </lineage>
</organism>